<evidence type="ECO:0000313" key="3">
    <source>
        <dbReference type="EMBL" id="KAJ4964366.1"/>
    </source>
</evidence>
<dbReference type="Pfam" id="PF13041">
    <property type="entry name" value="PPR_2"/>
    <property type="match status" value="4"/>
</dbReference>
<dbReference type="FunFam" id="1.25.40.10:FF:000073">
    <property type="entry name" value="Pentatricopeptide repeat-containing protein chloroplastic"/>
    <property type="match status" value="1"/>
</dbReference>
<organism evidence="3 4">
    <name type="scientific">Protea cynaroides</name>
    <dbReference type="NCBI Taxonomy" id="273540"/>
    <lineage>
        <taxon>Eukaryota</taxon>
        <taxon>Viridiplantae</taxon>
        <taxon>Streptophyta</taxon>
        <taxon>Embryophyta</taxon>
        <taxon>Tracheophyta</taxon>
        <taxon>Spermatophyta</taxon>
        <taxon>Magnoliopsida</taxon>
        <taxon>Proteales</taxon>
        <taxon>Proteaceae</taxon>
        <taxon>Protea</taxon>
    </lineage>
</organism>
<dbReference type="NCBIfam" id="TIGR00756">
    <property type="entry name" value="PPR"/>
    <property type="match status" value="7"/>
</dbReference>
<accession>A0A9Q0K609</accession>
<keyword evidence="4" id="KW-1185">Reference proteome</keyword>
<keyword evidence="1" id="KW-0677">Repeat</keyword>
<dbReference type="Pfam" id="PF01535">
    <property type="entry name" value="PPR"/>
    <property type="match status" value="2"/>
</dbReference>
<dbReference type="InterPro" id="IPR046960">
    <property type="entry name" value="PPR_At4g14850-like_plant"/>
</dbReference>
<dbReference type="Pfam" id="PF20431">
    <property type="entry name" value="E_motif"/>
    <property type="match status" value="1"/>
</dbReference>
<dbReference type="InterPro" id="IPR046848">
    <property type="entry name" value="E_motif"/>
</dbReference>
<evidence type="ECO:0000313" key="4">
    <source>
        <dbReference type="Proteomes" id="UP001141806"/>
    </source>
</evidence>
<feature type="repeat" description="PPR" evidence="2">
    <location>
        <begin position="315"/>
        <end position="349"/>
    </location>
</feature>
<feature type="repeat" description="PPR" evidence="2">
    <location>
        <begin position="213"/>
        <end position="247"/>
    </location>
</feature>
<protein>
    <recommendedName>
        <fullName evidence="5">Pentatricopeptide repeat-containing protein</fullName>
    </recommendedName>
</protein>
<evidence type="ECO:0000256" key="1">
    <source>
        <dbReference type="ARBA" id="ARBA00022737"/>
    </source>
</evidence>
<sequence>MRIPTIFSGSNFANWNVRIMESSFKGQWKEVLYSCHEMSEAGALVHPSVFPPILKACTNLRCLKQGYSVHGYLIKQGLESYASIGNSTLDFYMKSEDMDSALGVFGSMKSKDSVSWNIVIHGCLDQGAFEDGLRLYRQARVAGFEPNISTLVLILQACRRLRAFHEALIIHGFIIRSGFSDIISVQNSLLSLYMDFYDIESARCLFDRIPVRDIISWSAMIGGFVQCGEAHVAIGLFKEMLSEPHVQPDGVTVVNVLKACTSLGNIDLGKMLHVFVVCRGFSCDLFIGNSLIDMYSKCNDVDSAFKMFCEIPQRNIVSWNSVLSGFVHNKRNSEAVKLFISMGKAGIEADEVTMVTFLQAIKNLVHPLHCKSIHSMVLRRGYELNKLVLNSLIDAYAKCDLVDLAWELFKRMTRRDLISWSTIIAGFAHCGEPNKAMTIFEEMNQLQEKPNAVTILSLLEACAVLSDLRRSKWGHAIAIKRGLSMEVEVGTAILDVYSKCGEIDLSRRVFDHMPERNVVSWSAMIAAYGMNSRAHDALALLAEMESQGMKPNAVTILSVLSACSHGGLVEQGLYCLEKMVQNHGFEPSLEHYSCVVDMLSRAGQLDSAMDMIKNMPEGIKAGASAWGALLSACRSYGNNELGRGAAVHVLELEPSNSAGYLLASSMYAAGRFWGNVAQMRELVKKRDVKVVAGYSLVHLENRPHKFVAGDVSHPQAFEIHAVIEHLHGCMKMDEDK</sequence>
<evidence type="ECO:0008006" key="5">
    <source>
        <dbReference type="Google" id="ProtNLM"/>
    </source>
</evidence>
<dbReference type="Gene3D" id="1.25.40.10">
    <property type="entry name" value="Tetratricopeptide repeat domain"/>
    <property type="match status" value="5"/>
</dbReference>
<dbReference type="OrthoDB" id="185373at2759"/>
<dbReference type="GO" id="GO:0003723">
    <property type="term" value="F:RNA binding"/>
    <property type="evidence" value="ECO:0007669"/>
    <property type="project" value="InterPro"/>
</dbReference>
<reference evidence="3" key="1">
    <citation type="journal article" date="2023" name="Plant J.">
        <title>The genome of the king protea, Protea cynaroides.</title>
        <authorList>
            <person name="Chang J."/>
            <person name="Duong T.A."/>
            <person name="Schoeman C."/>
            <person name="Ma X."/>
            <person name="Roodt D."/>
            <person name="Barker N."/>
            <person name="Li Z."/>
            <person name="Van de Peer Y."/>
            <person name="Mizrachi E."/>
        </authorList>
    </citation>
    <scope>NUCLEOTIDE SEQUENCE</scope>
    <source>
        <tissue evidence="3">Young leaves</tissue>
    </source>
</reference>
<feature type="repeat" description="PPR" evidence="2">
    <location>
        <begin position="517"/>
        <end position="551"/>
    </location>
</feature>
<dbReference type="FunFam" id="1.25.40.10:FF:001079">
    <property type="entry name" value="Pentatricopeptide repeat-containing protein At2g17210"/>
    <property type="match status" value="1"/>
</dbReference>
<dbReference type="InterPro" id="IPR011990">
    <property type="entry name" value="TPR-like_helical_dom_sf"/>
</dbReference>
<dbReference type="GO" id="GO:0009451">
    <property type="term" value="P:RNA modification"/>
    <property type="evidence" value="ECO:0007669"/>
    <property type="project" value="InterPro"/>
</dbReference>
<feature type="repeat" description="PPR" evidence="2">
    <location>
        <begin position="385"/>
        <end position="415"/>
    </location>
</feature>
<gene>
    <name evidence="3" type="ORF">NE237_024305</name>
</gene>
<name>A0A9Q0K609_9MAGN</name>
<dbReference type="Proteomes" id="UP001141806">
    <property type="component" value="Unassembled WGS sequence"/>
</dbReference>
<comment type="caution">
    <text evidence="3">The sequence shown here is derived from an EMBL/GenBank/DDBJ whole genome shotgun (WGS) entry which is preliminary data.</text>
</comment>
<proteinExistence type="predicted"/>
<dbReference type="PANTHER" id="PTHR47926">
    <property type="entry name" value="PENTATRICOPEPTIDE REPEAT-CONTAINING PROTEIN"/>
    <property type="match status" value="1"/>
</dbReference>
<dbReference type="AlphaFoldDB" id="A0A9Q0K609"/>
<dbReference type="FunFam" id="1.25.40.10:FF:000227">
    <property type="entry name" value="Pentatricopeptide repeat-containing protein At3g13880"/>
    <property type="match status" value="1"/>
</dbReference>
<evidence type="ECO:0000256" key="2">
    <source>
        <dbReference type="PROSITE-ProRule" id="PRU00708"/>
    </source>
</evidence>
<dbReference type="InterPro" id="IPR002885">
    <property type="entry name" value="PPR_rpt"/>
</dbReference>
<dbReference type="FunFam" id="1.25.40.10:FF:000344">
    <property type="entry name" value="Pentatricopeptide repeat-containing protein"/>
    <property type="match status" value="1"/>
</dbReference>
<dbReference type="PROSITE" id="PS51375">
    <property type="entry name" value="PPR"/>
    <property type="match status" value="6"/>
</dbReference>
<feature type="repeat" description="PPR" evidence="2">
    <location>
        <begin position="416"/>
        <end position="450"/>
    </location>
</feature>
<dbReference type="PANTHER" id="PTHR47926:SF452">
    <property type="entry name" value="PENTATRICOPEPTIDE REPEAT-CONTAINING PROTEIN"/>
    <property type="match status" value="1"/>
</dbReference>
<feature type="repeat" description="PPR" evidence="2">
    <location>
        <begin position="112"/>
        <end position="146"/>
    </location>
</feature>
<dbReference type="EMBL" id="JAMYWD010000008">
    <property type="protein sequence ID" value="KAJ4964366.1"/>
    <property type="molecule type" value="Genomic_DNA"/>
</dbReference>